<keyword evidence="4" id="KW-0969">Cilium</keyword>
<dbReference type="SUPFAM" id="SSF50978">
    <property type="entry name" value="WD40 repeat-like"/>
    <property type="match status" value="1"/>
</dbReference>
<gene>
    <name evidence="6" type="ORF">E8M01_20760</name>
</gene>
<dbReference type="PANTHER" id="PTHR15722">
    <property type="entry name" value="IFT140/172-RELATED"/>
    <property type="match status" value="1"/>
</dbReference>
<proteinExistence type="predicted"/>
<dbReference type="Proteomes" id="UP000298781">
    <property type="component" value="Chromosome"/>
</dbReference>
<evidence type="ECO:0000313" key="7">
    <source>
        <dbReference type="Proteomes" id="UP000298781"/>
    </source>
</evidence>
<evidence type="ECO:0000256" key="4">
    <source>
        <dbReference type="ARBA" id="ARBA00023069"/>
    </source>
</evidence>
<organism evidence="6 7">
    <name type="scientific">Phreatobacter stygius</name>
    <dbReference type="NCBI Taxonomy" id="1940610"/>
    <lineage>
        <taxon>Bacteria</taxon>
        <taxon>Pseudomonadati</taxon>
        <taxon>Pseudomonadota</taxon>
        <taxon>Alphaproteobacteria</taxon>
        <taxon>Hyphomicrobiales</taxon>
        <taxon>Phreatobacteraceae</taxon>
        <taxon>Phreatobacter</taxon>
    </lineage>
</organism>
<keyword evidence="2" id="KW-0853">WD repeat</keyword>
<evidence type="ECO:0000256" key="3">
    <source>
        <dbReference type="ARBA" id="ARBA00022737"/>
    </source>
</evidence>
<dbReference type="AlphaFoldDB" id="A0A4D7AY39"/>
<dbReference type="EMBL" id="CP039690">
    <property type="protein sequence ID" value="QCI66444.1"/>
    <property type="molecule type" value="Genomic_DNA"/>
</dbReference>
<dbReference type="OrthoDB" id="9814620at2"/>
<dbReference type="RefSeq" id="WP_136961887.1">
    <property type="nucleotide sequence ID" value="NZ_CP039690.1"/>
</dbReference>
<evidence type="ECO:0000313" key="6">
    <source>
        <dbReference type="EMBL" id="QCI66444.1"/>
    </source>
</evidence>
<dbReference type="KEGG" id="pstg:E8M01_20760"/>
<evidence type="ECO:0000256" key="5">
    <source>
        <dbReference type="ARBA" id="ARBA00023273"/>
    </source>
</evidence>
<keyword evidence="7" id="KW-1185">Reference proteome</keyword>
<evidence type="ECO:0000256" key="2">
    <source>
        <dbReference type="ARBA" id="ARBA00022574"/>
    </source>
</evidence>
<keyword evidence="3" id="KW-0677">Repeat</keyword>
<dbReference type="InterPro" id="IPR036322">
    <property type="entry name" value="WD40_repeat_dom_sf"/>
</dbReference>
<protein>
    <submittedName>
        <fullName evidence="6">WD40 repeat domain-containing protein</fullName>
    </submittedName>
</protein>
<accession>A0A4D7AY39</accession>
<dbReference type="InterPro" id="IPR015943">
    <property type="entry name" value="WD40/YVTN_repeat-like_dom_sf"/>
</dbReference>
<keyword evidence="5" id="KW-0966">Cell projection</keyword>
<comment type="subcellular location">
    <subcellularLocation>
        <location evidence="1">Cell projection</location>
        <location evidence="1">Cilium</location>
    </subcellularLocation>
</comment>
<sequence length="333" mass="34538">MSTAPARPSVRERVRPIEAGEPVLAAHFLGDTAVLALVSGEIVLAGETDRRVTLHDGGILDSAADGTTLISGGDDGKVVRFALKTGAATVHDSGGTWIDRVALGPNGGMAWSAGRKAYASQGKGEPKVLSLVSAAGGLTFFPKGFRLAVAHYGGVSFWYPNSEAKPVSLDWKGSHLGITISPDQRFVVTTMQEPQLHGWRIEDGQHMRMSGYPGKVKSFSWTSGAKFLATAGATEAILWPFSGKNGPMGVNPTMIAPSAKAGVRVTTVAGHPSAAVVAVGFADGLILLARIDDGAEILMREPDGDAVTAIAWRADGQAVAFGTEAGKAGLARL</sequence>
<name>A0A4D7AY39_9HYPH</name>
<dbReference type="Gene3D" id="2.130.10.10">
    <property type="entry name" value="YVTN repeat-like/Quinoprotein amine dehydrogenase"/>
    <property type="match status" value="2"/>
</dbReference>
<evidence type="ECO:0000256" key="1">
    <source>
        <dbReference type="ARBA" id="ARBA00004138"/>
    </source>
</evidence>
<reference evidence="6 7" key="1">
    <citation type="submission" date="2019-04" db="EMBL/GenBank/DDBJ databases">
        <title>Phreatobacter aquaticus sp. nov.</title>
        <authorList>
            <person name="Choi A."/>
        </authorList>
    </citation>
    <scope>NUCLEOTIDE SEQUENCE [LARGE SCALE GENOMIC DNA]</scope>
    <source>
        <strain evidence="6 7">KCTC 52518</strain>
    </source>
</reference>